<keyword evidence="2" id="KW-1185">Reference proteome</keyword>
<sequence length="91" mass="10851">MSLTDPEFSSTVTVYRWFDRFAKGDFSPTMLLDPDVLNRDVQWSSSRLFKLIWLSLYEIWRDRRALLNIPSMISPLDPVLWRRALIPYLTI</sequence>
<accession>A0A183G881</accession>
<reference evidence="3" key="2">
    <citation type="submission" date="2019-09" db="UniProtKB">
        <authorList>
            <consortium name="WormBaseParasite"/>
        </authorList>
    </citation>
    <scope>IDENTIFICATION</scope>
</reference>
<reference evidence="1 2" key="1">
    <citation type="submission" date="2018-11" db="EMBL/GenBank/DDBJ databases">
        <authorList>
            <consortium name="Pathogen Informatics"/>
        </authorList>
    </citation>
    <scope>NUCLEOTIDE SEQUENCE [LARGE SCALE GENOMIC DNA]</scope>
</reference>
<organism evidence="2 3">
    <name type="scientific">Heligmosomoides polygyrus</name>
    <name type="common">Parasitic roundworm</name>
    <dbReference type="NCBI Taxonomy" id="6339"/>
    <lineage>
        <taxon>Eukaryota</taxon>
        <taxon>Metazoa</taxon>
        <taxon>Ecdysozoa</taxon>
        <taxon>Nematoda</taxon>
        <taxon>Chromadorea</taxon>
        <taxon>Rhabditida</taxon>
        <taxon>Rhabditina</taxon>
        <taxon>Rhabditomorpha</taxon>
        <taxon>Strongyloidea</taxon>
        <taxon>Heligmosomidae</taxon>
        <taxon>Heligmosomoides</taxon>
    </lineage>
</organism>
<evidence type="ECO:0000313" key="1">
    <source>
        <dbReference type="EMBL" id="VDP10544.1"/>
    </source>
</evidence>
<proteinExistence type="predicted"/>
<name>A0A183G881_HELPZ</name>
<gene>
    <name evidence="1" type="ORF">HPBE_LOCUS18053</name>
</gene>
<dbReference type="AlphaFoldDB" id="A0A183G881"/>
<dbReference type="Proteomes" id="UP000050761">
    <property type="component" value="Unassembled WGS sequence"/>
</dbReference>
<evidence type="ECO:0000313" key="3">
    <source>
        <dbReference type="WBParaSite" id="HPBE_0001805401-mRNA-1"/>
    </source>
</evidence>
<dbReference type="WBParaSite" id="HPBE_0001805401-mRNA-1">
    <property type="protein sequence ID" value="HPBE_0001805401-mRNA-1"/>
    <property type="gene ID" value="HPBE_0001805401"/>
</dbReference>
<protein>
    <submittedName>
        <fullName evidence="3">HTH_48 domain-containing protein</fullName>
    </submittedName>
</protein>
<accession>A0A3P8BWR3</accession>
<dbReference type="EMBL" id="UZAH01030431">
    <property type="protein sequence ID" value="VDP10544.1"/>
    <property type="molecule type" value="Genomic_DNA"/>
</dbReference>
<evidence type="ECO:0000313" key="2">
    <source>
        <dbReference type="Proteomes" id="UP000050761"/>
    </source>
</evidence>